<proteinExistence type="predicted"/>
<evidence type="ECO:0000313" key="6">
    <source>
        <dbReference type="Proteomes" id="UP000562352"/>
    </source>
</evidence>
<dbReference type="InterPro" id="IPR036849">
    <property type="entry name" value="Enolase-like_C_sf"/>
</dbReference>
<dbReference type="RefSeq" id="WP_184944001.1">
    <property type="nucleotide sequence ID" value="NZ_BAAAWZ010000004.1"/>
</dbReference>
<feature type="domain" description="Mandelate racemase/muconate lactonizing enzyme C-terminal" evidence="4">
    <location>
        <begin position="117"/>
        <end position="208"/>
    </location>
</feature>
<dbReference type="PANTHER" id="PTHR48080">
    <property type="entry name" value="D-GALACTONATE DEHYDRATASE-RELATED"/>
    <property type="match status" value="1"/>
</dbReference>
<dbReference type="Proteomes" id="UP000562352">
    <property type="component" value="Unassembled WGS sequence"/>
</dbReference>
<sequence length="337" mass="35258">MPRVCGLEVSRLVLPYGRRPESILVRLTDYGGMTGWGEVVDPDPKTWSILQERLAQALIGVDWEHPDELGAVPGGPAADMACWDLWARMRGVPLAHALGGSRTSLMATVRIGAERNLDSLVARVNRHVCAGYAHVTMDVHPGWDVEPLRAVRQAYPALGIGLDARGAYTDIEALEALDAYAPSAIERPFAGSGGLADHADLQERVAAPVLLEVASVAELDEAIAAGAGRALLLRPAVLGSLREVRRAHDSAAAAGWEIACSGGQGTGLARAATVAAASLPGCTLPCDVAEPPRSAQIVTPPVGATGGVVAVPLTQPGLGHGIDEDRVRRLAKDSYRA</sequence>
<protein>
    <recommendedName>
        <fullName evidence="3">glucarate dehydratase</fullName>
        <ecNumber evidence="3">4.2.1.40</ecNumber>
    </recommendedName>
</protein>
<dbReference type="InterPro" id="IPR034593">
    <property type="entry name" value="DgoD-like"/>
</dbReference>
<dbReference type="EMBL" id="JACHJJ010000014">
    <property type="protein sequence ID" value="MBB5964951.1"/>
    <property type="molecule type" value="Genomic_DNA"/>
</dbReference>
<dbReference type="InterPro" id="IPR013342">
    <property type="entry name" value="Mandelate_racemase_C"/>
</dbReference>
<name>A0A841D3X3_PLAVE</name>
<evidence type="ECO:0000256" key="2">
    <source>
        <dbReference type="ARBA" id="ARBA00005183"/>
    </source>
</evidence>
<dbReference type="SUPFAM" id="SSF54826">
    <property type="entry name" value="Enolase N-terminal domain-like"/>
    <property type="match status" value="1"/>
</dbReference>
<dbReference type="SFLD" id="SFLDS00001">
    <property type="entry name" value="Enolase"/>
    <property type="match status" value="1"/>
</dbReference>
<dbReference type="SMART" id="SM00922">
    <property type="entry name" value="MR_MLE"/>
    <property type="match status" value="1"/>
</dbReference>
<reference evidence="5 6" key="1">
    <citation type="submission" date="2020-08" db="EMBL/GenBank/DDBJ databases">
        <title>Genomic Encyclopedia of Type Strains, Phase III (KMG-III): the genomes of soil and plant-associated and newly described type strains.</title>
        <authorList>
            <person name="Whitman W."/>
        </authorList>
    </citation>
    <scope>NUCLEOTIDE SEQUENCE [LARGE SCALE GENOMIC DNA]</scope>
    <source>
        <strain evidence="5 6">CECT 3303</strain>
    </source>
</reference>
<gene>
    <name evidence="5" type="ORF">FHS22_004237</name>
</gene>
<dbReference type="SUPFAM" id="SSF51604">
    <property type="entry name" value="Enolase C-terminal domain-like"/>
    <property type="match status" value="1"/>
</dbReference>
<comment type="catalytic activity">
    <reaction evidence="1">
        <text>D-glucarate = 5-dehydro-4-deoxy-D-glucarate + H2O</text>
        <dbReference type="Rhea" id="RHEA:14573"/>
        <dbReference type="ChEBI" id="CHEBI:15377"/>
        <dbReference type="ChEBI" id="CHEBI:30612"/>
        <dbReference type="ChEBI" id="CHEBI:42819"/>
        <dbReference type="EC" id="4.2.1.40"/>
    </reaction>
</comment>
<evidence type="ECO:0000256" key="1">
    <source>
        <dbReference type="ARBA" id="ARBA00001426"/>
    </source>
</evidence>
<dbReference type="AlphaFoldDB" id="A0A841D3X3"/>
<dbReference type="GO" id="GO:0008872">
    <property type="term" value="F:glucarate dehydratase activity"/>
    <property type="evidence" value="ECO:0007669"/>
    <property type="project" value="UniProtKB-EC"/>
</dbReference>
<comment type="pathway">
    <text evidence="2">Carbohydrate acid metabolism; D-glucarate degradation; 2,5-dioxopentanoate from D-glucarate: step 1/2.</text>
</comment>
<dbReference type="PANTHER" id="PTHR48080:SF4">
    <property type="entry name" value="GLUCARATE DEHYDRATASE"/>
    <property type="match status" value="1"/>
</dbReference>
<dbReference type="Gene3D" id="3.20.20.120">
    <property type="entry name" value="Enolase-like C-terminal domain"/>
    <property type="match status" value="1"/>
</dbReference>
<dbReference type="Gene3D" id="3.30.390.10">
    <property type="entry name" value="Enolase-like, N-terminal domain"/>
    <property type="match status" value="1"/>
</dbReference>
<keyword evidence="6" id="KW-1185">Reference proteome</keyword>
<comment type="caution">
    <text evidence="5">The sequence shown here is derived from an EMBL/GenBank/DDBJ whole genome shotgun (WGS) entry which is preliminary data.</text>
</comment>
<accession>A0A841D3X3</accession>
<dbReference type="InterPro" id="IPR029017">
    <property type="entry name" value="Enolase-like_N"/>
</dbReference>
<keyword evidence="5" id="KW-0456">Lyase</keyword>
<dbReference type="EC" id="4.2.1.40" evidence="3"/>
<evidence type="ECO:0000313" key="5">
    <source>
        <dbReference type="EMBL" id="MBB5964951.1"/>
    </source>
</evidence>
<evidence type="ECO:0000256" key="3">
    <source>
        <dbReference type="ARBA" id="ARBA00011973"/>
    </source>
</evidence>
<organism evidence="5 6">
    <name type="scientific">Planomonospora venezuelensis</name>
    <dbReference type="NCBI Taxonomy" id="1999"/>
    <lineage>
        <taxon>Bacteria</taxon>
        <taxon>Bacillati</taxon>
        <taxon>Actinomycetota</taxon>
        <taxon>Actinomycetes</taxon>
        <taxon>Streptosporangiales</taxon>
        <taxon>Streptosporangiaceae</taxon>
        <taxon>Planomonospora</taxon>
    </lineage>
</organism>
<dbReference type="Pfam" id="PF13378">
    <property type="entry name" value="MR_MLE_C"/>
    <property type="match status" value="1"/>
</dbReference>
<dbReference type="InterPro" id="IPR029065">
    <property type="entry name" value="Enolase_C-like"/>
</dbReference>
<evidence type="ECO:0000259" key="4">
    <source>
        <dbReference type="SMART" id="SM00922"/>
    </source>
</evidence>